<evidence type="ECO:0000313" key="1">
    <source>
        <dbReference type="EMBL" id="KAG0411210.1"/>
    </source>
</evidence>
<reference evidence="1 2" key="1">
    <citation type="journal article" date="2020" name="Cell">
        <title>Large-Scale Comparative Analyses of Tick Genomes Elucidate Their Genetic Diversity and Vector Capacities.</title>
        <authorList>
            <consortium name="Tick Genome and Microbiome Consortium (TIGMIC)"/>
            <person name="Jia N."/>
            <person name="Wang J."/>
            <person name="Shi W."/>
            <person name="Du L."/>
            <person name="Sun Y."/>
            <person name="Zhan W."/>
            <person name="Jiang J.F."/>
            <person name="Wang Q."/>
            <person name="Zhang B."/>
            <person name="Ji P."/>
            <person name="Bell-Sakyi L."/>
            <person name="Cui X.M."/>
            <person name="Yuan T.T."/>
            <person name="Jiang B.G."/>
            <person name="Yang W.F."/>
            <person name="Lam T.T."/>
            <person name="Chang Q.C."/>
            <person name="Ding S.J."/>
            <person name="Wang X.J."/>
            <person name="Zhu J.G."/>
            <person name="Ruan X.D."/>
            <person name="Zhao L."/>
            <person name="Wei J.T."/>
            <person name="Ye R.Z."/>
            <person name="Que T.C."/>
            <person name="Du C.H."/>
            <person name="Zhou Y.H."/>
            <person name="Cheng J.X."/>
            <person name="Dai P.F."/>
            <person name="Guo W.B."/>
            <person name="Han X.H."/>
            <person name="Huang E.J."/>
            <person name="Li L.F."/>
            <person name="Wei W."/>
            <person name="Gao Y.C."/>
            <person name="Liu J.Z."/>
            <person name="Shao H.Z."/>
            <person name="Wang X."/>
            <person name="Wang C.C."/>
            <person name="Yang T.C."/>
            <person name="Huo Q.B."/>
            <person name="Li W."/>
            <person name="Chen H.Y."/>
            <person name="Chen S.E."/>
            <person name="Zhou L.G."/>
            <person name="Ni X.B."/>
            <person name="Tian J.H."/>
            <person name="Sheng Y."/>
            <person name="Liu T."/>
            <person name="Pan Y.S."/>
            <person name="Xia L.Y."/>
            <person name="Li J."/>
            <person name="Zhao F."/>
            <person name="Cao W.C."/>
        </authorList>
    </citation>
    <scope>NUCLEOTIDE SEQUENCE [LARGE SCALE GENOMIC DNA]</scope>
    <source>
        <strain evidence="1">Iper-2018</strain>
    </source>
</reference>
<sequence length="152" mass="17115">MEACKGNGFPQPVASVTRIECFSACHRLHSPSLSDGENAQVYGKCNNPNGHGHNYKLEVTVRGPVDPDTGMVINITALKSSIQRQVLDVLDHKNLDKDVSHFRNKVSTTENLAVFIWQRLRDDLPEQLRLQVRLHETDKNVVTYQGPHDCDQ</sequence>
<proteinExistence type="predicted"/>
<evidence type="ECO:0000313" key="2">
    <source>
        <dbReference type="Proteomes" id="UP000805193"/>
    </source>
</evidence>
<keyword evidence="2" id="KW-1185">Reference proteome</keyword>
<accession>A0AC60NVR6</accession>
<dbReference type="Proteomes" id="UP000805193">
    <property type="component" value="Unassembled WGS sequence"/>
</dbReference>
<gene>
    <name evidence="1" type="ORF">HPB47_011675</name>
</gene>
<name>A0AC60NVR6_IXOPE</name>
<dbReference type="EMBL" id="JABSTQ010011452">
    <property type="protein sequence ID" value="KAG0411210.1"/>
    <property type="molecule type" value="Genomic_DNA"/>
</dbReference>
<protein>
    <submittedName>
        <fullName evidence="1">Uncharacterized protein</fullName>
    </submittedName>
</protein>
<comment type="caution">
    <text evidence="1">The sequence shown here is derived from an EMBL/GenBank/DDBJ whole genome shotgun (WGS) entry which is preliminary data.</text>
</comment>
<organism evidence="1 2">
    <name type="scientific">Ixodes persulcatus</name>
    <name type="common">Taiga tick</name>
    <dbReference type="NCBI Taxonomy" id="34615"/>
    <lineage>
        <taxon>Eukaryota</taxon>
        <taxon>Metazoa</taxon>
        <taxon>Ecdysozoa</taxon>
        <taxon>Arthropoda</taxon>
        <taxon>Chelicerata</taxon>
        <taxon>Arachnida</taxon>
        <taxon>Acari</taxon>
        <taxon>Parasitiformes</taxon>
        <taxon>Ixodida</taxon>
        <taxon>Ixodoidea</taxon>
        <taxon>Ixodidae</taxon>
        <taxon>Ixodinae</taxon>
        <taxon>Ixodes</taxon>
    </lineage>
</organism>